<reference evidence="3 6" key="4">
    <citation type="journal article" date="2019" name="Nat. Med.">
        <title>A library of human gut bacterial isolates paired with longitudinal multiomics data enables mechanistic microbiome research.</title>
        <authorList>
            <person name="Poyet M."/>
            <person name="Groussin M."/>
            <person name="Gibbons S.M."/>
            <person name="Avila-Pacheco J."/>
            <person name="Jiang X."/>
            <person name="Kearney S.M."/>
            <person name="Perrotta A.R."/>
            <person name="Berdy B."/>
            <person name="Zhao S."/>
            <person name="Lieberman T.D."/>
            <person name="Swanson P.K."/>
            <person name="Smith M."/>
            <person name="Roesemann S."/>
            <person name="Alexander J.E."/>
            <person name="Rich S.A."/>
            <person name="Livny J."/>
            <person name="Vlamakis H."/>
            <person name="Clish C."/>
            <person name="Bullock K."/>
            <person name="Deik A."/>
            <person name="Scott J."/>
            <person name="Pierce K.A."/>
            <person name="Xavier R.J."/>
            <person name="Alm E.J."/>
        </authorList>
    </citation>
    <scope>NUCLEOTIDE SEQUENCE [LARGE SCALE GENOMIC DNA]</scope>
    <source>
        <strain evidence="3 6">BIOML-A1</strain>
    </source>
</reference>
<dbReference type="Gene3D" id="3.90.550.10">
    <property type="entry name" value="Spore Coat Polysaccharide Biosynthesis Protein SpsA, Chain A"/>
    <property type="match status" value="1"/>
</dbReference>
<dbReference type="Proteomes" id="UP000285258">
    <property type="component" value="Unassembled WGS sequence"/>
</dbReference>
<evidence type="ECO:0000313" key="3">
    <source>
        <dbReference type="EMBL" id="MSA95825.1"/>
    </source>
</evidence>
<dbReference type="AlphaFoldDB" id="A0A423UGS3"/>
<reference evidence="4" key="3">
    <citation type="journal article" date="2019" name="Microbiol. Resour. Announc.">
        <title>Draft Genome Sequences of Type Strains of Gordonibacter faecihominis, Paraeggerthella hongkongensis, Parvibacter caecicola,Slackia equolifaciens, Slackia faecicanis, and Slackia isoflavoniconvertens.</title>
        <authorList>
            <person name="Danylec N."/>
            <person name="Stoll D.A."/>
            <person name="Dotsch A."/>
            <person name="Huch M."/>
        </authorList>
    </citation>
    <scope>NUCLEOTIDE SEQUENCE</scope>
    <source>
        <strain evidence="4">DSM 27213</strain>
    </source>
</reference>
<reference evidence="4" key="2">
    <citation type="journal article" date="2019" name="Int. J. Syst. Evol. Microbiol.">
        <title>Gordonibacter faecihominis is a later heterotypic synonym of Gordonibacter urolithinfaciens.</title>
        <authorList>
            <person name="Danylec N."/>
            <person name="Stoll D.A."/>
            <person name="Huch M."/>
        </authorList>
    </citation>
    <scope>NUCLEOTIDE SEQUENCE</scope>
    <source>
        <strain evidence="4">DSM 27213</strain>
    </source>
</reference>
<evidence type="ECO:0000313" key="4">
    <source>
        <dbReference type="EMBL" id="ROT87898.1"/>
    </source>
</evidence>
<organism evidence="4 5">
    <name type="scientific">Gordonibacter urolithinfaciens</name>
    <dbReference type="NCBI Taxonomy" id="1335613"/>
    <lineage>
        <taxon>Bacteria</taxon>
        <taxon>Bacillati</taxon>
        <taxon>Actinomycetota</taxon>
        <taxon>Coriobacteriia</taxon>
        <taxon>Eggerthellales</taxon>
        <taxon>Eggerthellaceae</taxon>
        <taxon>Gordonibacter</taxon>
    </lineage>
</organism>
<dbReference type="RefSeq" id="WP_096226866.1">
    <property type="nucleotide sequence ID" value="NZ_CP168029.1"/>
</dbReference>
<gene>
    <name evidence="4" type="ORF">DMP12_14100</name>
    <name evidence="3" type="ORF">GKG38_12320</name>
</gene>
<reference evidence="5" key="1">
    <citation type="submission" date="2018-05" db="EMBL/GenBank/DDBJ databases">
        <title>Genome Sequencing of selected type strains of the family Eggerthellaceae.</title>
        <authorList>
            <person name="Danylec N."/>
            <person name="Stoll D.A."/>
            <person name="Doetsch A."/>
            <person name="Huch M."/>
        </authorList>
    </citation>
    <scope>NUCLEOTIDE SEQUENCE [LARGE SCALE GENOMIC DNA]</scope>
    <source>
        <strain evidence="5">DSM 27213</strain>
    </source>
</reference>
<dbReference type="InterPro" id="IPR050256">
    <property type="entry name" value="Glycosyltransferase_2"/>
</dbReference>
<dbReference type="GO" id="GO:0016740">
    <property type="term" value="F:transferase activity"/>
    <property type="evidence" value="ECO:0007669"/>
    <property type="project" value="UniProtKB-KW"/>
</dbReference>
<name>A0A423UGS3_9ACTN</name>
<dbReference type="SUPFAM" id="SSF53448">
    <property type="entry name" value="Nucleotide-diphospho-sugar transferases"/>
    <property type="match status" value="1"/>
</dbReference>
<evidence type="ECO:0000313" key="5">
    <source>
        <dbReference type="Proteomes" id="UP000285258"/>
    </source>
</evidence>
<keyword evidence="4" id="KW-0808">Transferase</keyword>
<evidence type="ECO:0000259" key="2">
    <source>
        <dbReference type="Pfam" id="PF00535"/>
    </source>
</evidence>
<comment type="similarity">
    <text evidence="1">Belongs to the glycosyltransferase 2 family.</text>
</comment>
<sequence>MKILLVIPAYNEEKSIVSVVEDAKKHGYDYIVINDGSTDHTIDICKEHGINVLDLPRNLGIGGAVQAGHKYAYRHGYDIDIQIDGDGQHDISSIPVLIKEIENGADLAIGSRFLKKTDGFQSTAMRRLGIKWLSGLIYLLYRKKITDPTSGLRASGRKAQRLFCTSYPMDYPEPESIAEALNSGLLIAEAPVNMRERSEGKSSIGTVSSVYYMIKVSLAILISRFKKRITL</sequence>
<dbReference type="Pfam" id="PF00535">
    <property type="entry name" value="Glycos_transf_2"/>
    <property type="match status" value="1"/>
</dbReference>
<dbReference type="PANTHER" id="PTHR48090:SF7">
    <property type="entry name" value="RFBJ PROTEIN"/>
    <property type="match status" value="1"/>
</dbReference>
<accession>A0A423UGS3</accession>
<dbReference type="PANTHER" id="PTHR48090">
    <property type="entry name" value="UNDECAPRENYL-PHOSPHATE 4-DEOXY-4-FORMAMIDO-L-ARABINOSE TRANSFERASE-RELATED"/>
    <property type="match status" value="1"/>
</dbReference>
<evidence type="ECO:0000256" key="1">
    <source>
        <dbReference type="ARBA" id="ARBA00006739"/>
    </source>
</evidence>
<dbReference type="InterPro" id="IPR001173">
    <property type="entry name" value="Glyco_trans_2-like"/>
</dbReference>
<protein>
    <submittedName>
        <fullName evidence="3 4">Glycosyltransferase</fullName>
    </submittedName>
</protein>
<dbReference type="Proteomes" id="UP000462865">
    <property type="component" value="Unassembled WGS sequence"/>
</dbReference>
<dbReference type="EMBL" id="WKZA01000075">
    <property type="protein sequence ID" value="MSA95825.1"/>
    <property type="molecule type" value="Genomic_DNA"/>
</dbReference>
<evidence type="ECO:0000313" key="6">
    <source>
        <dbReference type="Proteomes" id="UP000462865"/>
    </source>
</evidence>
<comment type="caution">
    <text evidence="4">The sequence shown here is derived from an EMBL/GenBank/DDBJ whole genome shotgun (WGS) entry which is preliminary data.</text>
</comment>
<dbReference type="EMBL" id="QIBW01000031">
    <property type="protein sequence ID" value="ROT87898.1"/>
    <property type="molecule type" value="Genomic_DNA"/>
</dbReference>
<dbReference type="CDD" id="cd04179">
    <property type="entry name" value="DPM_DPG-synthase_like"/>
    <property type="match status" value="1"/>
</dbReference>
<proteinExistence type="inferred from homology"/>
<feature type="domain" description="Glycosyltransferase 2-like" evidence="2">
    <location>
        <begin position="5"/>
        <end position="134"/>
    </location>
</feature>
<dbReference type="InterPro" id="IPR029044">
    <property type="entry name" value="Nucleotide-diphossugar_trans"/>
</dbReference>